<dbReference type="InterPro" id="IPR008144">
    <property type="entry name" value="Guanylate_kin-like_dom"/>
</dbReference>
<dbReference type="InterPro" id="IPR020590">
    <property type="entry name" value="Guanylate_kinase_CS"/>
</dbReference>
<sequence length="193" mass="22791">MKIIYFMGKSASGKDTIYRKVKEKLNPSPKEIILYTTRPIRDHEENGREYFFVTDSEIAQMENERKIIEKRVYHTVYGDWIYATADDGQFDDNSVYMTIGTLESYVPIRAHFGAETMIPVYLEVEDGLRLERAIARERTQKTAKYEEMCRRFLADQADFSEEKLKAANIIKRFKNEDRECCLKEVLSYIEHEL</sequence>
<dbReference type="GO" id="GO:0016301">
    <property type="term" value="F:kinase activity"/>
    <property type="evidence" value="ECO:0007669"/>
    <property type="project" value="UniProtKB-KW"/>
</dbReference>
<accession>A0AAE3JDE9</accession>
<dbReference type="Proteomes" id="UP001198200">
    <property type="component" value="Unassembled WGS sequence"/>
</dbReference>
<keyword evidence="2" id="KW-0808">Transferase</keyword>
<dbReference type="Gene3D" id="3.40.50.300">
    <property type="entry name" value="P-loop containing nucleotide triphosphate hydrolases"/>
    <property type="match status" value="1"/>
</dbReference>
<keyword evidence="2" id="KW-0418">Kinase</keyword>
<dbReference type="InterPro" id="IPR027417">
    <property type="entry name" value="P-loop_NTPase"/>
</dbReference>
<keyword evidence="3" id="KW-1185">Reference proteome</keyword>
<organism evidence="2 3">
    <name type="scientific">Anthropogastromicrobium aceti</name>
    <dbReference type="NCBI Taxonomy" id="2981768"/>
    <lineage>
        <taxon>Bacteria</taxon>
        <taxon>Bacillati</taxon>
        <taxon>Bacillota</taxon>
        <taxon>Clostridia</taxon>
        <taxon>Lachnospirales</taxon>
        <taxon>Lachnospiraceae</taxon>
        <taxon>Anthropogastromicrobium</taxon>
    </lineage>
</organism>
<dbReference type="EMBL" id="JAJEQN010000041">
    <property type="protein sequence ID" value="MCC2222593.1"/>
    <property type="molecule type" value="Genomic_DNA"/>
</dbReference>
<proteinExistence type="predicted"/>
<comment type="caution">
    <text evidence="2">The sequence shown here is derived from an EMBL/GenBank/DDBJ whole genome shotgun (WGS) entry which is preliminary data.</text>
</comment>
<gene>
    <name evidence="2" type="ORF">LKD48_13310</name>
</gene>
<dbReference type="AlphaFoldDB" id="A0AAE3JDE9"/>
<dbReference type="Pfam" id="PF00625">
    <property type="entry name" value="Guanylate_kin"/>
    <property type="match status" value="1"/>
</dbReference>
<dbReference type="PROSITE" id="PS00856">
    <property type="entry name" value="GUANYLATE_KINASE_1"/>
    <property type="match status" value="1"/>
</dbReference>
<protein>
    <submittedName>
        <fullName evidence="2">Guanylate kinase</fullName>
    </submittedName>
</protein>
<evidence type="ECO:0000259" key="1">
    <source>
        <dbReference type="PROSITE" id="PS50052"/>
    </source>
</evidence>
<dbReference type="InterPro" id="IPR008145">
    <property type="entry name" value="GK/Ca_channel_bsu"/>
</dbReference>
<evidence type="ECO:0000313" key="2">
    <source>
        <dbReference type="EMBL" id="MCC2222593.1"/>
    </source>
</evidence>
<dbReference type="RefSeq" id="WP_308732250.1">
    <property type="nucleotide sequence ID" value="NZ_JAJEQN010000041.1"/>
</dbReference>
<feature type="domain" description="Guanylate kinase-like" evidence="1">
    <location>
        <begin position="1"/>
        <end position="85"/>
    </location>
</feature>
<dbReference type="SUPFAM" id="SSF52540">
    <property type="entry name" value="P-loop containing nucleoside triphosphate hydrolases"/>
    <property type="match status" value="1"/>
</dbReference>
<dbReference type="SMART" id="SM00072">
    <property type="entry name" value="GuKc"/>
    <property type="match status" value="1"/>
</dbReference>
<dbReference type="PROSITE" id="PS50052">
    <property type="entry name" value="GUANYLATE_KINASE_2"/>
    <property type="match status" value="1"/>
</dbReference>
<reference evidence="2 3" key="1">
    <citation type="submission" date="2021-10" db="EMBL/GenBank/DDBJ databases">
        <title>Anaerobic single-cell dispensing facilitates the cultivation of human gut bacteria.</title>
        <authorList>
            <person name="Afrizal A."/>
        </authorList>
    </citation>
    <scope>NUCLEOTIDE SEQUENCE [LARGE SCALE GENOMIC DNA]</scope>
    <source>
        <strain evidence="2 3">CLA-AA-H224</strain>
    </source>
</reference>
<evidence type="ECO:0000313" key="3">
    <source>
        <dbReference type="Proteomes" id="UP001198200"/>
    </source>
</evidence>
<name>A0AAE3JDE9_9FIRM</name>